<feature type="compositionally biased region" description="Polar residues" evidence="1">
    <location>
        <begin position="52"/>
        <end position="62"/>
    </location>
</feature>
<evidence type="ECO:0000313" key="3">
    <source>
        <dbReference type="Proteomes" id="UP001596501"/>
    </source>
</evidence>
<keyword evidence="3" id="KW-1185">Reference proteome</keyword>
<dbReference type="RefSeq" id="WP_382228050.1">
    <property type="nucleotide sequence ID" value="NZ_JBHTCA010000035.1"/>
</dbReference>
<accession>A0ABW2QQV9</accession>
<feature type="compositionally biased region" description="Polar residues" evidence="1">
    <location>
        <begin position="1"/>
        <end position="12"/>
    </location>
</feature>
<comment type="caution">
    <text evidence="2">The sequence shown here is derived from an EMBL/GenBank/DDBJ whole genome shotgun (WGS) entry which is preliminary data.</text>
</comment>
<evidence type="ECO:0000256" key="1">
    <source>
        <dbReference type="SAM" id="MobiDB-lite"/>
    </source>
</evidence>
<name>A0ABW2QQV9_9BURK</name>
<organism evidence="2 3">
    <name type="scientific">Hydrogenophaga atypica</name>
    <dbReference type="NCBI Taxonomy" id="249409"/>
    <lineage>
        <taxon>Bacteria</taxon>
        <taxon>Pseudomonadati</taxon>
        <taxon>Pseudomonadota</taxon>
        <taxon>Betaproteobacteria</taxon>
        <taxon>Burkholderiales</taxon>
        <taxon>Comamonadaceae</taxon>
        <taxon>Hydrogenophaga</taxon>
    </lineage>
</organism>
<proteinExistence type="predicted"/>
<feature type="region of interest" description="Disordered" evidence="1">
    <location>
        <begin position="1"/>
        <end position="62"/>
    </location>
</feature>
<sequence>MTTTADARSSAAQPVKPSATPVGGNRKHRRDTSRLRLVGWAGQGDSEPSGERLSQTTGLQSPSDVPLLGQAMLLDVMGQAPVSFHRVYVDITGNVLTALWLSYAVQKLTQAEMAGQQPVDEHGEFVFSASEHEYEQETALTKAQQALARNALKRQGLLMDTRRSRQQVMVYRLNVAVLIDSLLASAQRTARALELQEQERQLHEVPSLQTLRHQAPTAAVRA</sequence>
<evidence type="ECO:0000313" key="2">
    <source>
        <dbReference type="EMBL" id="MFC7411528.1"/>
    </source>
</evidence>
<dbReference type="Proteomes" id="UP001596501">
    <property type="component" value="Unassembled WGS sequence"/>
</dbReference>
<reference evidence="3" key="1">
    <citation type="journal article" date="2019" name="Int. J. Syst. Evol. Microbiol.">
        <title>The Global Catalogue of Microorganisms (GCM) 10K type strain sequencing project: providing services to taxonomists for standard genome sequencing and annotation.</title>
        <authorList>
            <consortium name="The Broad Institute Genomics Platform"/>
            <consortium name="The Broad Institute Genome Sequencing Center for Infectious Disease"/>
            <person name="Wu L."/>
            <person name="Ma J."/>
        </authorList>
    </citation>
    <scope>NUCLEOTIDE SEQUENCE [LARGE SCALE GENOMIC DNA]</scope>
    <source>
        <strain evidence="3">CGMCC 1.12371</strain>
    </source>
</reference>
<gene>
    <name evidence="2" type="ORF">ACFQPB_21955</name>
</gene>
<dbReference type="EMBL" id="JBHTCA010000035">
    <property type="protein sequence ID" value="MFC7411528.1"/>
    <property type="molecule type" value="Genomic_DNA"/>
</dbReference>
<protein>
    <submittedName>
        <fullName evidence="2">Uncharacterized protein</fullName>
    </submittedName>
</protein>